<protein>
    <recommendedName>
        <fullName evidence="4">Ig-like domain-containing protein</fullName>
    </recommendedName>
</protein>
<dbReference type="AlphaFoldDB" id="A0A4X2LQY6"/>
<keyword evidence="2" id="KW-1064">Adaptive immunity</keyword>
<evidence type="ECO:0000256" key="2">
    <source>
        <dbReference type="ARBA" id="ARBA00023130"/>
    </source>
</evidence>
<name>A0A4X2LQY6_VOMUR</name>
<feature type="domain" description="Ig-like" evidence="4">
    <location>
        <begin position="50"/>
        <end position="147"/>
    </location>
</feature>
<dbReference type="InterPro" id="IPR003599">
    <property type="entry name" value="Ig_sub"/>
</dbReference>
<dbReference type="InterPro" id="IPR013106">
    <property type="entry name" value="Ig_V-set"/>
</dbReference>
<evidence type="ECO:0000256" key="1">
    <source>
        <dbReference type="ARBA" id="ARBA00022859"/>
    </source>
</evidence>
<dbReference type="Gene3D" id="2.60.40.10">
    <property type="entry name" value="Immunoglobulins"/>
    <property type="match status" value="1"/>
</dbReference>
<dbReference type="InterPro" id="IPR050150">
    <property type="entry name" value="IgV_Light_Chain"/>
</dbReference>
<sequence length="178" mass="19055">MLCIKNPQGEGLQTQGDKLGLGAEQPQGRRHCKMGSLSQLLCGLLMLLVPGSRGEIVLTQSPASVSVTPGERVTISCKASHSVKHSNGYTYLYWLQQKPGQSPRLLIYLVSNLHSGVPARFSGSGAEKDFTLTISSVEPEDGADYYCAQATSFPPTVLHARTKTSPGLGWLVRGAQLS</sequence>
<keyword evidence="3" id="KW-1280">Immunoglobulin</keyword>
<dbReference type="InterPro" id="IPR036179">
    <property type="entry name" value="Ig-like_dom_sf"/>
</dbReference>
<dbReference type="GO" id="GO:0002250">
    <property type="term" value="P:adaptive immune response"/>
    <property type="evidence" value="ECO:0007669"/>
    <property type="project" value="UniProtKB-KW"/>
</dbReference>
<dbReference type="GO" id="GO:0005886">
    <property type="term" value="C:plasma membrane"/>
    <property type="evidence" value="ECO:0007669"/>
    <property type="project" value="UniProtKB-ARBA"/>
</dbReference>
<proteinExistence type="predicted"/>
<dbReference type="PANTHER" id="PTHR23267">
    <property type="entry name" value="IMMUNOGLOBULIN LIGHT CHAIN"/>
    <property type="match status" value="1"/>
</dbReference>
<reference evidence="5" key="3">
    <citation type="submission" date="2025-09" db="UniProtKB">
        <authorList>
            <consortium name="Ensembl"/>
        </authorList>
    </citation>
    <scope>IDENTIFICATION</scope>
</reference>
<reference evidence="5" key="2">
    <citation type="submission" date="2025-08" db="UniProtKB">
        <authorList>
            <consortium name="Ensembl"/>
        </authorList>
    </citation>
    <scope>IDENTIFICATION</scope>
</reference>
<dbReference type="InterPro" id="IPR007110">
    <property type="entry name" value="Ig-like_dom"/>
</dbReference>
<dbReference type="GO" id="GO:0005576">
    <property type="term" value="C:extracellular region"/>
    <property type="evidence" value="ECO:0007669"/>
    <property type="project" value="UniProtKB-ARBA"/>
</dbReference>
<dbReference type="Pfam" id="PF07686">
    <property type="entry name" value="V-set"/>
    <property type="match status" value="1"/>
</dbReference>
<dbReference type="InterPro" id="IPR013783">
    <property type="entry name" value="Ig-like_fold"/>
</dbReference>
<evidence type="ECO:0000256" key="3">
    <source>
        <dbReference type="ARBA" id="ARBA00043265"/>
    </source>
</evidence>
<reference evidence="6" key="1">
    <citation type="submission" date="2018-12" db="EMBL/GenBank/DDBJ databases">
        <authorList>
            <person name="Yazar S."/>
        </authorList>
    </citation>
    <scope>NUCLEOTIDE SEQUENCE [LARGE SCALE GENOMIC DNA]</scope>
</reference>
<evidence type="ECO:0000313" key="6">
    <source>
        <dbReference type="Proteomes" id="UP000314987"/>
    </source>
</evidence>
<dbReference type="SUPFAM" id="SSF48726">
    <property type="entry name" value="Immunoglobulin"/>
    <property type="match status" value="1"/>
</dbReference>
<dbReference type="Proteomes" id="UP000314987">
    <property type="component" value="Unassembled WGS sequence"/>
</dbReference>
<dbReference type="SMART" id="SM00406">
    <property type="entry name" value="IGv"/>
    <property type="match status" value="1"/>
</dbReference>
<dbReference type="GeneTree" id="ENSGT00940000153770"/>
<dbReference type="SMART" id="SM00409">
    <property type="entry name" value="IG"/>
    <property type="match status" value="1"/>
</dbReference>
<evidence type="ECO:0000259" key="4">
    <source>
        <dbReference type="PROSITE" id="PS50835"/>
    </source>
</evidence>
<accession>A0A4X2LQY6</accession>
<organism evidence="5 6">
    <name type="scientific">Vombatus ursinus</name>
    <name type="common">Common wombat</name>
    <dbReference type="NCBI Taxonomy" id="29139"/>
    <lineage>
        <taxon>Eukaryota</taxon>
        <taxon>Metazoa</taxon>
        <taxon>Chordata</taxon>
        <taxon>Craniata</taxon>
        <taxon>Vertebrata</taxon>
        <taxon>Euteleostomi</taxon>
        <taxon>Mammalia</taxon>
        <taxon>Metatheria</taxon>
        <taxon>Diprotodontia</taxon>
        <taxon>Vombatidae</taxon>
        <taxon>Vombatus</taxon>
    </lineage>
</organism>
<dbReference type="PROSITE" id="PS50835">
    <property type="entry name" value="IG_LIKE"/>
    <property type="match status" value="1"/>
</dbReference>
<evidence type="ECO:0000313" key="5">
    <source>
        <dbReference type="Ensembl" id="ENSVURP00010027744.1"/>
    </source>
</evidence>
<keyword evidence="1" id="KW-0391">Immunity</keyword>
<keyword evidence="6" id="KW-1185">Reference proteome</keyword>
<dbReference type="STRING" id="29139.ENSVURP00010027744"/>
<dbReference type="GO" id="GO:0019814">
    <property type="term" value="C:immunoglobulin complex"/>
    <property type="evidence" value="ECO:0007669"/>
    <property type="project" value="UniProtKB-KW"/>
</dbReference>
<dbReference type="FunFam" id="2.60.40.10:FF:000350">
    <property type="entry name" value="Immunoglobulin kappa chain variable 18-36"/>
    <property type="match status" value="1"/>
</dbReference>
<dbReference type="Ensembl" id="ENSVURT00010031613.1">
    <property type="protein sequence ID" value="ENSVURP00010027744.1"/>
    <property type="gene ID" value="ENSVURG00010021240.1"/>
</dbReference>